<dbReference type="Proteomes" id="UP001280121">
    <property type="component" value="Unassembled WGS sequence"/>
</dbReference>
<protein>
    <submittedName>
        <fullName evidence="1">Uncharacterized protein</fullName>
    </submittedName>
</protein>
<dbReference type="AlphaFoldDB" id="A0AAD9U638"/>
<name>A0AAD9U638_9ROSI</name>
<keyword evidence="2" id="KW-1185">Reference proteome</keyword>
<dbReference type="PANTHER" id="PTHR46250:SF15">
    <property type="entry name" value="OS01G0523800 PROTEIN"/>
    <property type="match status" value="1"/>
</dbReference>
<sequence>MIFIFILPGCERLASDSRVLCTALTRPIGLKVSIRMDVGGISQTNEQERRGVRHVRIEEENVLLSILDKVIVSGGHADCGSFNSGTVKNKETRLAFVVANSGLKANPYIESKLKFWKKQHGVVYDMLNTSGLWWNNATKYIEVDSDD</sequence>
<evidence type="ECO:0000313" key="1">
    <source>
        <dbReference type="EMBL" id="KAK2648294.1"/>
    </source>
</evidence>
<gene>
    <name evidence="1" type="ORF">Ddye_015783</name>
</gene>
<reference evidence="1" key="1">
    <citation type="journal article" date="2023" name="Plant J.">
        <title>Genome sequences and population genomics provide insights into the demographic history, inbreeding, and mutation load of two 'living fossil' tree species of Dipteronia.</title>
        <authorList>
            <person name="Feng Y."/>
            <person name="Comes H.P."/>
            <person name="Chen J."/>
            <person name="Zhu S."/>
            <person name="Lu R."/>
            <person name="Zhang X."/>
            <person name="Li P."/>
            <person name="Qiu J."/>
            <person name="Olsen K.M."/>
            <person name="Qiu Y."/>
        </authorList>
    </citation>
    <scope>NUCLEOTIDE SEQUENCE</scope>
    <source>
        <strain evidence="1">KIB01</strain>
    </source>
</reference>
<evidence type="ECO:0000313" key="2">
    <source>
        <dbReference type="Proteomes" id="UP001280121"/>
    </source>
</evidence>
<dbReference type="PANTHER" id="PTHR46250">
    <property type="entry name" value="MYB/SANT-LIKE DNA-BINDING DOMAIN PROTEIN-RELATED"/>
    <property type="match status" value="1"/>
</dbReference>
<accession>A0AAD9U638</accession>
<comment type="caution">
    <text evidence="1">The sequence shown here is derived from an EMBL/GenBank/DDBJ whole genome shotgun (WGS) entry which is preliminary data.</text>
</comment>
<proteinExistence type="predicted"/>
<organism evidence="1 2">
    <name type="scientific">Dipteronia dyeriana</name>
    <dbReference type="NCBI Taxonomy" id="168575"/>
    <lineage>
        <taxon>Eukaryota</taxon>
        <taxon>Viridiplantae</taxon>
        <taxon>Streptophyta</taxon>
        <taxon>Embryophyta</taxon>
        <taxon>Tracheophyta</taxon>
        <taxon>Spermatophyta</taxon>
        <taxon>Magnoliopsida</taxon>
        <taxon>eudicotyledons</taxon>
        <taxon>Gunneridae</taxon>
        <taxon>Pentapetalae</taxon>
        <taxon>rosids</taxon>
        <taxon>malvids</taxon>
        <taxon>Sapindales</taxon>
        <taxon>Sapindaceae</taxon>
        <taxon>Hippocastanoideae</taxon>
        <taxon>Acereae</taxon>
        <taxon>Dipteronia</taxon>
    </lineage>
</organism>
<dbReference type="EMBL" id="JANJYI010000005">
    <property type="protein sequence ID" value="KAK2648294.1"/>
    <property type="molecule type" value="Genomic_DNA"/>
</dbReference>